<reference evidence="12 13" key="1">
    <citation type="submission" date="2019-08" db="EMBL/GenBank/DDBJ databases">
        <title>Highly reduced genomes of protist endosymbionts show evolutionary convergence.</title>
        <authorList>
            <person name="George E."/>
            <person name="Husnik F."/>
            <person name="Tashyreva D."/>
            <person name="Prokopchuk G."/>
            <person name="Horak A."/>
            <person name="Kwong W.K."/>
            <person name="Lukes J."/>
            <person name="Keeling P.J."/>
        </authorList>
    </citation>
    <scope>NUCLEOTIDE SEQUENCE [LARGE SCALE GENOMIC DNA]</scope>
    <source>
        <strain evidence="12">1604HC</strain>
    </source>
</reference>
<dbReference type="SUPFAM" id="SSF53150">
    <property type="entry name" value="DNA repair protein MutS, domain II"/>
    <property type="match status" value="1"/>
</dbReference>
<dbReference type="InterPro" id="IPR007861">
    <property type="entry name" value="DNA_mismatch_repair_MutS_clamp"/>
</dbReference>
<dbReference type="InterPro" id="IPR016151">
    <property type="entry name" value="DNA_mismatch_repair_MutS_N"/>
</dbReference>
<name>A0A5C0UHT7_9PROT</name>
<dbReference type="Pfam" id="PF01624">
    <property type="entry name" value="MutS_I"/>
    <property type="match status" value="1"/>
</dbReference>
<dbReference type="InterPro" id="IPR017261">
    <property type="entry name" value="DNA_mismatch_repair_MutS/MSH"/>
</dbReference>
<dbReference type="Gene3D" id="1.10.1420.10">
    <property type="match status" value="2"/>
</dbReference>
<dbReference type="Gene3D" id="3.40.50.300">
    <property type="entry name" value="P-loop containing nucleotide triphosphate hydrolases"/>
    <property type="match status" value="1"/>
</dbReference>
<protein>
    <recommendedName>
        <fullName evidence="2 9">DNA mismatch repair protein MutS</fullName>
    </recommendedName>
</protein>
<keyword evidence="13" id="KW-1185">Reference proteome</keyword>
<dbReference type="Gene3D" id="3.30.420.110">
    <property type="entry name" value="MutS, connector domain"/>
    <property type="match status" value="1"/>
</dbReference>
<comment type="function">
    <text evidence="8">This protein is involved in the repair of mismatches in DNA. It is possible that it carries out the mismatch recognition step. This protein has a weak ATPase activity.</text>
</comment>
<dbReference type="InterPro" id="IPR007696">
    <property type="entry name" value="DNA_mismatch_repair_MutS_core"/>
</dbReference>
<accession>A0A5C0UHT7</accession>
<dbReference type="GO" id="GO:0140664">
    <property type="term" value="F:ATP-dependent DNA damage sensor activity"/>
    <property type="evidence" value="ECO:0007669"/>
    <property type="project" value="InterPro"/>
</dbReference>
<evidence type="ECO:0000259" key="11">
    <source>
        <dbReference type="PROSITE" id="PS00486"/>
    </source>
</evidence>
<dbReference type="GO" id="GO:0005524">
    <property type="term" value="F:ATP binding"/>
    <property type="evidence" value="ECO:0007669"/>
    <property type="project" value="UniProtKB-UniRule"/>
</dbReference>
<evidence type="ECO:0000256" key="9">
    <source>
        <dbReference type="NCBIfam" id="TIGR01070"/>
    </source>
</evidence>
<evidence type="ECO:0000256" key="7">
    <source>
        <dbReference type="ARBA" id="ARBA00023204"/>
    </source>
</evidence>
<dbReference type="InterPro" id="IPR007860">
    <property type="entry name" value="DNA_mmatch_repair_MutS_con_dom"/>
</dbReference>
<dbReference type="PROSITE" id="PS00486">
    <property type="entry name" value="DNA_MISMATCH_REPAIR_2"/>
    <property type="match status" value="1"/>
</dbReference>
<dbReference type="KEGG" id="nabu:FZC36_02560"/>
<dbReference type="SUPFAM" id="SSF52540">
    <property type="entry name" value="P-loop containing nucleoside triphosphate hydrolases"/>
    <property type="match status" value="1"/>
</dbReference>
<evidence type="ECO:0000256" key="1">
    <source>
        <dbReference type="ARBA" id="ARBA00006271"/>
    </source>
</evidence>
<dbReference type="SMART" id="SM00534">
    <property type="entry name" value="MUTSac"/>
    <property type="match status" value="1"/>
</dbReference>
<dbReference type="FunFam" id="3.40.1170.10:FF:000001">
    <property type="entry name" value="DNA mismatch repair protein MutS"/>
    <property type="match status" value="1"/>
</dbReference>
<dbReference type="Pfam" id="PF05190">
    <property type="entry name" value="MutS_IV"/>
    <property type="match status" value="1"/>
</dbReference>
<keyword evidence="4 10" id="KW-0227">DNA damage</keyword>
<keyword evidence="6 10" id="KW-0238">DNA-binding</keyword>
<dbReference type="RefSeq" id="WP_148972413.1">
    <property type="nucleotide sequence ID" value="NZ_CP043314.1"/>
</dbReference>
<dbReference type="InterPro" id="IPR036678">
    <property type="entry name" value="MutS_con_dom_sf"/>
</dbReference>
<comment type="similarity">
    <text evidence="1 10">Belongs to the DNA mismatch repair MutS family.</text>
</comment>
<dbReference type="InterPro" id="IPR045076">
    <property type="entry name" value="MutS"/>
</dbReference>
<feature type="domain" description="DNA mismatch repair proteins mutS family" evidence="11">
    <location>
        <begin position="688"/>
        <end position="704"/>
    </location>
</feature>
<evidence type="ECO:0000256" key="8">
    <source>
        <dbReference type="ARBA" id="ARBA00024647"/>
    </source>
</evidence>
<dbReference type="SMART" id="SM00533">
    <property type="entry name" value="MUTSd"/>
    <property type="match status" value="1"/>
</dbReference>
<dbReference type="NCBIfam" id="TIGR01070">
    <property type="entry name" value="mutS1"/>
    <property type="match status" value="1"/>
</dbReference>
<dbReference type="InterPro" id="IPR000432">
    <property type="entry name" value="DNA_mismatch_repair_MutS_C"/>
</dbReference>
<dbReference type="PANTHER" id="PTHR11361:SF34">
    <property type="entry name" value="DNA MISMATCH REPAIR PROTEIN MSH1, MITOCHONDRIAL"/>
    <property type="match status" value="1"/>
</dbReference>
<gene>
    <name evidence="12" type="primary">mutS</name>
    <name evidence="12" type="ORF">FZC36_02560</name>
</gene>
<dbReference type="Pfam" id="PF00488">
    <property type="entry name" value="MutS_V"/>
    <property type="match status" value="1"/>
</dbReference>
<evidence type="ECO:0000256" key="6">
    <source>
        <dbReference type="ARBA" id="ARBA00023125"/>
    </source>
</evidence>
<evidence type="ECO:0000256" key="10">
    <source>
        <dbReference type="RuleBase" id="RU003756"/>
    </source>
</evidence>
<dbReference type="NCBIfam" id="NF003810">
    <property type="entry name" value="PRK05399.1"/>
    <property type="match status" value="1"/>
</dbReference>
<dbReference type="GO" id="GO:0006298">
    <property type="term" value="P:mismatch repair"/>
    <property type="evidence" value="ECO:0007669"/>
    <property type="project" value="UniProtKB-UniRule"/>
</dbReference>
<evidence type="ECO:0000256" key="2">
    <source>
        <dbReference type="ARBA" id="ARBA00021982"/>
    </source>
</evidence>
<evidence type="ECO:0000313" key="13">
    <source>
        <dbReference type="Proteomes" id="UP000324924"/>
    </source>
</evidence>
<sequence length="802" mass="90067">MTTPLIEQYLHLKEQYKDCILFFRVGDFYEMFFDDAKISASELNITLTKHGKKHPMCGIPFHASDSYINRLVNAGHNVALCEQTETPDTKVGKKGPLKRDVVRVITPGTITETSMLDPKSHNFLLACSPVSNEQIGFAVVDLSTGDFFVEDVFKKDFSSIISKWNPKELIIPQSFLSDEDSWMQVLEWQDKARIIPDLKYNLQECQENLKKLYKIHTLDSFGFMSNNSVIAAGSIARHIFYTQKSNSLSLKSISKLNNSNFMMLDQFTRNNLEIVKTIQGEKKGSLVNTLDKTLTSSGARLLQMRLSSPSKEEKTIRNRIESVDFFVKFSNRSAVSDLLRNYGDIERSSGRLFLKRGGPRDLLEIANSLQSAAMIYQILKNEDLSDELKREVSELKDLDKIYPIIYSAIDSEPPLKISDGGFIKKGYSEQLDSIRGLEQKALCDIEMLEESYKQATEINTLKVRKNSSIGFCIEVPASQSSKVPYSYIKKQTLTNIIRYVTPEIQDLNERMVSSTLLALSEEIKIFQDICDHIKKYRNRISLAAKAISVIDVSLGLADYSLQYDYCKPLIAQGKKFNISKGRNPVIENILMKSNEDFTANDCDFDKNKFMLMTGPNMAGKSTFLRQNALIVLMAQAGCFVPAESAELGIFDGIFVRIGASDNLGKGMSTFMTEMVETAIILNSSTENSFVVVDEIGRGTSVEEGEAIAFSVMKSLSEKRCCTLFATHYHSLADISANDSNIDCYTMEVQSWGEKLIFKHKLVKGASDSSYALYVCGMAGIPSSVIEDAKRFIVDRDKTQTSS</sequence>
<dbReference type="InterPro" id="IPR005748">
    <property type="entry name" value="DNA_mismatch_repair_MutS"/>
</dbReference>
<dbReference type="PANTHER" id="PTHR11361">
    <property type="entry name" value="DNA MISMATCH REPAIR PROTEIN MUTS FAMILY MEMBER"/>
    <property type="match status" value="1"/>
</dbReference>
<proteinExistence type="inferred from homology"/>
<dbReference type="InterPro" id="IPR036187">
    <property type="entry name" value="DNA_mismatch_repair_MutS_sf"/>
</dbReference>
<dbReference type="Pfam" id="PF05192">
    <property type="entry name" value="MutS_III"/>
    <property type="match status" value="1"/>
</dbReference>
<dbReference type="SUPFAM" id="SSF55271">
    <property type="entry name" value="DNA repair protein MutS, domain I"/>
    <property type="match status" value="1"/>
</dbReference>
<dbReference type="EMBL" id="CP043314">
    <property type="protein sequence ID" value="QEK39290.1"/>
    <property type="molecule type" value="Genomic_DNA"/>
</dbReference>
<evidence type="ECO:0000256" key="5">
    <source>
        <dbReference type="ARBA" id="ARBA00022840"/>
    </source>
</evidence>
<dbReference type="Pfam" id="PF05188">
    <property type="entry name" value="MutS_II"/>
    <property type="match status" value="1"/>
</dbReference>
<dbReference type="PIRSF" id="PIRSF037677">
    <property type="entry name" value="DNA_mis_repair_Msh6"/>
    <property type="match status" value="1"/>
</dbReference>
<dbReference type="GO" id="GO:0030983">
    <property type="term" value="F:mismatched DNA binding"/>
    <property type="evidence" value="ECO:0007669"/>
    <property type="project" value="InterPro"/>
</dbReference>
<dbReference type="InterPro" id="IPR027417">
    <property type="entry name" value="P-loop_NTPase"/>
</dbReference>
<dbReference type="AlphaFoldDB" id="A0A5C0UHT7"/>
<keyword evidence="3 10" id="KW-0547">Nucleotide-binding</keyword>
<dbReference type="Proteomes" id="UP000324924">
    <property type="component" value="Chromosome"/>
</dbReference>
<organism evidence="12 13">
    <name type="scientific">Candidatus Nesciobacter abundans</name>
    <dbReference type="NCBI Taxonomy" id="2601668"/>
    <lineage>
        <taxon>Bacteria</taxon>
        <taxon>Pseudomonadati</taxon>
        <taxon>Pseudomonadota</taxon>
        <taxon>Alphaproteobacteria</taxon>
        <taxon>Holosporales</taxon>
        <taxon>Holosporaceae</taxon>
        <taxon>Candidatus Nesciobacter</taxon>
    </lineage>
</organism>
<dbReference type="InterPro" id="IPR007695">
    <property type="entry name" value="DNA_mismatch_repair_MutS-lik_N"/>
</dbReference>
<dbReference type="SUPFAM" id="SSF48334">
    <property type="entry name" value="DNA repair protein MutS, domain III"/>
    <property type="match status" value="1"/>
</dbReference>
<keyword evidence="5" id="KW-0067">ATP-binding</keyword>
<keyword evidence="7 10" id="KW-0234">DNA repair</keyword>
<evidence type="ECO:0000256" key="4">
    <source>
        <dbReference type="ARBA" id="ARBA00022763"/>
    </source>
</evidence>
<dbReference type="Gene3D" id="3.40.1170.10">
    <property type="entry name" value="DNA repair protein MutS, domain I"/>
    <property type="match status" value="1"/>
</dbReference>
<dbReference type="OrthoDB" id="9802448at2"/>
<evidence type="ECO:0000256" key="3">
    <source>
        <dbReference type="ARBA" id="ARBA00022741"/>
    </source>
</evidence>
<evidence type="ECO:0000313" key="12">
    <source>
        <dbReference type="EMBL" id="QEK39290.1"/>
    </source>
</evidence>